<feature type="transmembrane region" description="Helical" evidence="1">
    <location>
        <begin position="644"/>
        <end position="664"/>
    </location>
</feature>
<sequence>MTTPRSPLLVQLLAVAVALVLTGPVARASDNHALLDRLQEVLDNPASRIGALCRNDTLFYLDRLRNGSPWALKMFDSTAKPESGVLTGGLTFLGYYSECIAALQSGRHAVIANESQVPPFTSTYCLATVSFKNAQPWPPKGFPEYLWKELHGNSMRFGLCVPSTCGEKEITELAAEFVQAFDRGVNATSTACSPSHEPYVSNVPAISVTCVLMLFVVMAFVGTAYDVAQNLGSSHKKPSSSRSVDTTMASNEGLVNGGPIVDRGSPFTRALLAFSIPANGAKIFNTSGTKEFIQVIHGLRFFSMAWIIIGHTFSFSTQWVTYRNMDDLLVIHKDIITQGLANGTVTVDTFFFISGLLVVYVTLKQMASNGGNTRWLQFYIHRYWRMTPLMMAVIAFCAVLLPYCGDGPRWKESISTYDLTCKANWWVNAMYLQNFIHRTDMCLNHTWYSAVDFQFYIISPFIIIAFYRRPRLGWLLIGALMMGTGCFTAAYTAIYDLPAAPYISSITVSLGMLKNLDAAQMETVEKMNDFMGYVYIKPYCRIGPFLIGMGTGYLLHRTQGSIIIRKRYRWLGWMSCAAVMLSVLYAMWPANTGQYTPSLPWAALYGGFARTAWACGLAWIIVASVAGYGGVVSKILSWKALVPLSRLTFSAYIIHPVLMVIFYGSREESFDYSTFLLIYFAIGNIVLTYLASLVLSLVFEAPIIGMEKLLMKRK</sequence>
<feature type="transmembrane region" description="Helical" evidence="1">
    <location>
        <begin position="299"/>
        <end position="320"/>
    </location>
</feature>
<dbReference type="PANTHER" id="PTHR11161:SF0">
    <property type="entry name" value="O-ACYLTRANSFERASE LIKE PROTEIN"/>
    <property type="match status" value="1"/>
</dbReference>
<feature type="domain" description="Nose resistant-to-fluoxetine protein N-terminal" evidence="3">
    <location>
        <begin position="50"/>
        <end position="194"/>
    </location>
</feature>
<feature type="transmembrane region" description="Helical" evidence="1">
    <location>
        <begin position="568"/>
        <end position="588"/>
    </location>
</feature>
<evidence type="ECO:0000256" key="2">
    <source>
        <dbReference type="SAM" id="SignalP"/>
    </source>
</evidence>
<feature type="transmembrane region" description="Helical" evidence="1">
    <location>
        <begin position="474"/>
        <end position="494"/>
    </location>
</feature>
<feature type="transmembrane region" description="Helical" evidence="1">
    <location>
        <begin position="447"/>
        <end position="467"/>
    </location>
</feature>
<keyword evidence="1" id="KW-1133">Transmembrane helix</keyword>
<keyword evidence="1" id="KW-0812">Transmembrane</keyword>
<dbReference type="GO" id="GO:0016747">
    <property type="term" value="F:acyltransferase activity, transferring groups other than amino-acyl groups"/>
    <property type="evidence" value="ECO:0007669"/>
    <property type="project" value="InterPro"/>
</dbReference>
<dbReference type="SMART" id="SM00703">
    <property type="entry name" value="NRF"/>
    <property type="match status" value="1"/>
</dbReference>
<keyword evidence="1" id="KW-0472">Membrane</keyword>
<evidence type="ECO:0000313" key="4">
    <source>
        <dbReference type="EMBL" id="MAA21355.1"/>
    </source>
</evidence>
<keyword evidence="2" id="KW-0732">Signal</keyword>
<evidence type="ECO:0000259" key="3">
    <source>
        <dbReference type="SMART" id="SM00703"/>
    </source>
</evidence>
<dbReference type="InterPro" id="IPR002656">
    <property type="entry name" value="Acyl_transf_3_dom"/>
</dbReference>
<protein>
    <submittedName>
        <fullName evidence="4">Nose resistant to fluoxetine protein 6</fullName>
    </submittedName>
</protein>
<feature type="transmembrane region" description="Helical" evidence="1">
    <location>
        <begin position="383"/>
        <end position="403"/>
    </location>
</feature>
<accession>A0A224YWQ4</accession>
<dbReference type="Pfam" id="PF01757">
    <property type="entry name" value="Acyl_transf_3"/>
    <property type="match status" value="1"/>
</dbReference>
<dbReference type="PANTHER" id="PTHR11161">
    <property type="entry name" value="O-ACYLTRANSFERASE"/>
    <property type="match status" value="1"/>
</dbReference>
<dbReference type="Pfam" id="PF20146">
    <property type="entry name" value="NRF"/>
    <property type="match status" value="1"/>
</dbReference>
<feature type="signal peptide" evidence="2">
    <location>
        <begin position="1"/>
        <end position="28"/>
    </location>
</feature>
<feature type="transmembrane region" description="Helical" evidence="1">
    <location>
        <begin position="608"/>
        <end position="632"/>
    </location>
</feature>
<feature type="transmembrane region" description="Helical" evidence="1">
    <location>
        <begin position="340"/>
        <end position="363"/>
    </location>
</feature>
<evidence type="ECO:0000256" key="1">
    <source>
        <dbReference type="SAM" id="Phobius"/>
    </source>
</evidence>
<dbReference type="EMBL" id="GFPF01010209">
    <property type="protein sequence ID" value="MAA21355.1"/>
    <property type="molecule type" value="Transcribed_RNA"/>
</dbReference>
<dbReference type="InterPro" id="IPR052728">
    <property type="entry name" value="O2_lipid_transport_reg"/>
</dbReference>
<name>A0A224YWQ4_9ACAR</name>
<feature type="transmembrane region" description="Helical" evidence="1">
    <location>
        <begin position="536"/>
        <end position="556"/>
    </location>
</feature>
<reference evidence="4" key="1">
    <citation type="journal article" date="2017" name="Parasit. Vectors">
        <title>Sialotranscriptomics of Rhipicephalus zambeziensis reveals intricate expression profiles of secretory proteins and suggests tight temporal transcriptional regulation during blood-feeding.</title>
        <authorList>
            <person name="de Castro M.H."/>
            <person name="de Klerk D."/>
            <person name="Pienaar R."/>
            <person name="Rees D.J.G."/>
            <person name="Mans B.J."/>
        </authorList>
    </citation>
    <scope>NUCLEOTIDE SEQUENCE</scope>
    <source>
        <tissue evidence="4">Salivary glands</tissue>
    </source>
</reference>
<feature type="chain" id="PRO_5011968342" evidence="2">
    <location>
        <begin position="29"/>
        <end position="714"/>
    </location>
</feature>
<organism evidence="4">
    <name type="scientific">Rhipicephalus zambeziensis</name>
    <dbReference type="NCBI Taxonomy" id="60191"/>
    <lineage>
        <taxon>Eukaryota</taxon>
        <taxon>Metazoa</taxon>
        <taxon>Ecdysozoa</taxon>
        <taxon>Arthropoda</taxon>
        <taxon>Chelicerata</taxon>
        <taxon>Arachnida</taxon>
        <taxon>Acari</taxon>
        <taxon>Parasitiformes</taxon>
        <taxon>Ixodida</taxon>
        <taxon>Ixodoidea</taxon>
        <taxon>Ixodidae</taxon>
        <taxon>Rhipicephalinae</taxon>
        <taxon>Rhipicephalus</taxon>
        <taxon>Rhipicephalus</taxon>
    </lineage>
</organism>
<proteinExistence type="predicted"/>
<feature type="transmembrane region" description="Helical" evidence="1">
    <location>
        <begin position="205"/>
        <end position="228"/>
    </location>
</feature>
<dbReference type="AlphaFoldDB" id="A0A224YWQ4"/>
<feature type="transmembrane region" description="Helical" evidence="1">
    <location>
        <begin position="676"/>
        <end position="704"/>
    </location>
</feature>
<dbReference type="InterPro" id="IPR006621">
    <property type="entry name" value="Nose-resist-to-fluoxetine_N"/>
</dbReference>